<evidence type="ECO:0000256" key="3">
    <source>
        <dbReference type="ARBA" id="ARBA00022448"/>
    </source>
</evidence>
<evidence type="ECO:0000256" key="4">
    <source>
        <dbReference type="ARBA" id="ARBA00022729"/>
    </source>
</evidence>
<evidence type="ECO:0000256" key="2">
    <source>
        <dbReference type="ARBA" id="ARBA00008814"/>
    </source>
</evidence>
<dbReference type="CDD" id="cd01146">
    <property type="entry name" value="FhuD"/>
    <property type="match status" value="1"/>
</dbReference>
<gene>
    <name evidence="7" type="ORF">BJ979_000860</name>
</gene>
<sequence length="331" mass="34695">MKRTPLLLAAAAVIAVVLSACSTGSGSAGGSDSGSDAAGSFPAKVATKFGTIEVKEAPKRVVALGWGDAETALSFGVKPVGASDWLGFGGKGVGPWAEKLYGSVKPEIIKTLEPDYEQIANLKPDLILDTHGLGDEKRYNKLKSIATTISVPKGGENYLTTLEQQTTMIGEALGQPDKAKQLLDTVEKNAKAAADAHPEWAGKSATVAAYTSEGWGAYVDGDARLAFLQRLGFVQNPTIAAMKADSFSVSISSEQLDLLNADLVVAFPIFIEASKITEQPLWSKVAAVEAGHSIVITDQDIQSAFSSGTPLAQDYLLKNFVPLIEKAVPAS</sequence>
<reference evidence="7 8" key="1">
    <citation type="submission" date="2020-07" db="EMBL/GenBank/DDBJ databases">
        <title>Sequencing the genomes of 1000 actinobacteria strains.</title>
        <authorList>
            <person name="Klenk H.-P."/>
        </authorList>
    </citation>
    <scope>NUCLEOTIDE SEQUENCE [LARGE SCALE GENOMIC DNA]</scope>
    <source>
        <strain evidence="7 8">DSM 23141</strain>
    </source>
</reference>
<dbReference type="Gene3D" id="3.40.50.1980">
    <property type="entry name" value="Nitrogenase molybdenum iron protein domain"/>
    <property type="match status" value="2"/>
</dbReference>
<keyword evidence="8" id="KW-1185">Reference proteome</keyword>
<feature type="signal peptide" evidence="5">
    <location>
        <begin position="1"/>
        <end position="28"/>
    </location>
</feature>
<dbReference type="PROSITE" id="PS51257">
    <property type="entry name" value="PROKAR_LIPOPROTEIN"/>
    <property type="match status" value="1"/>
</dbReference>
<dbReference type="PROSITE" id="PS50983">
    <property type="entry name" value="FE_B12_PBP"/>
    <property type="match status" value="1"/>
</dbReference>
<evidence type="ECO:0000256" key="5">
    <source>
        <dbReference type="SAM" id="SignalP"/>
    </source>
</evidence>
<evidence type="ECO:0000313" key="7">
    <source>
        <dbReference type="EMBL" id="NYG98234.1"/>
    </source>
</evidence>
<protein>
    <submittedName>
        <fullName evidence="7">Iron complex transport system substrate-binding protein</fullName>
    </submittedName>
</protein>
<accession>A0A852YAC8</accession>
<keyword evidence="3" id="KW-0813">Transport</keyword>
<proteinExistence type="inferred from homology"/>
<dbReference type="PANTHER" id="PTHR30532">
    <property type="entry name" value="IRON III DICITRATE-BINDING PERIPLASMIC PROTEIN"/>
    <property type="match status" value="1"/>
</dbReference>
<dbReference type="SUPFAM" id="SSF53807">
    <property type="entry name" value="Helical backbone' metal receptor"/>
    <property type="match status" value="1"/>
</dbReference>
<dbReference type="Pfam" id="PF01497">
    <property type="entry name" value="Peripla_BP_2"/>
    <property type="match status" value="1"/>
</dbReference>
<dbReference type="AlphaFoldDB" id="A0A852YAC8"/>
<evidence type="ECO:0000259" key="6">
    <source>
        <dbReference type="PROSITE" id="PS50983"/>
    </source>
</evidence>
<organism evidence="7 8">
    <name type="scientific">Schumannella luteola</name>
    <dbReference type="NCBI Taxonomy" id="472059"/>
    <lineage>
        <taxon>Bacteria</taxon>
        <taxon>Bacillati</taxon>
        <taxon>Actinomycetota</taxon>
        <taxon>Actinomycetes</taxon>
        <taxon>Micrococcales</taxon>
        <taxon>Microbacteriaceae</taxon>
        <taxon>Schumannella</taxon>
    </lineage>
</organism>
<dbReference type="InterPro" id="IPR051313">
    <property type="entry name" value="Bact_iron-sidero_bind"/>
</dbReference>
<comment type="subcellular location">
    <subcellularLocation>
        <location evidence="1">Cell envelope</location>
    </subcellularLocation>
</comment>
<evidence type="ECO:0000256" key="1">
    <source>
        <dbReference type="ARBA" id="ARBA00004196"/>
    </source>
</evidence>
<dbReference type="EMBL" id="JACBZY010000001">
    <property type="protein sequence ID" value="NYG98234.1"/>
    <property type="molecule type" value="Genomic_DNA"/>
</dbReference>
<dbReference type="RefSeq" id="WP_179565538.1">
    <property type="nucleotide sequence ID" value="NZ_JACBZY010000001.1"/>
</dbReference>
<feature type="domain" description="Fe/B12 periplasmic-binding" evidence="6">
    <location>
        <begin position="60"/>
        <end position="328"/>
    </location>
</feature>
<feature type="chain" id="PRO_5038710208" evidence="5">
    <location>
        <begin position="29"/>
        <end position="331"/>
    </location>
</feature>
<comment type="similarity">
    <text evidence="2">Belongs to the bacterial solute-binding protein 8 family.</text>
</comment>
<dbReference type="InterPro" id="IPR002491">
    <property type="entry name" value="ABC_transptr_periplasmic_BD"/>
</dbReference>
<dbReference type="PANTHER" id="PTHR30532:SF24">
    <property type="entry name" value="FERRIC ENTEROBACTIN-BINDING PERIPLASMIC PROTEIN FEPB"/>
    <property type="match status" value="1"/>
</dbReference>
<dbReference type="Proteomes" id="UP000553888">
    <property type="component" value="Unassembled WGS sequence"/>
</dbReference>
<dbReference type="GO" id="GO:1901678">
    <property type="term" value="P:iron coordination entity transport"/>
    <property type="evidence" value="ECO:0007669"/>
    <property type="project" value="UniProtKB-ARBA"/>
</dbReference>
<evidence type="ECO:0000313" key="8">
    <source>
        <dbReference type="Proteomes" id="UP000553888"/>
    </source>
</evidence>
<dbReference type="GO" id="GO:0030288">
    <property type="term" value="C:outer membrane-bounded periplasmic space"/>
    <property type="evidence" value="ECO:0007669"/>
    <property type="project" value="TreeGrafter"/>
</dbReference>
<comment type="caution">
    <text evidence="7">The sequence shown here is derived from an EMBL/GenBank/DDBJ whole genome shotgun (WGS) entry which is preliminary data.</text>
</comment>
<keyword evidence="4 5" id="KW-0732">Signal</keyword>
<name>A0A852YAC8_9MICO</name>